<dbReference type="InterPro" id="IPR013762">
    <property type="entry name" value="Integrase-like_cat_sf"/>
</dbReference>
<feature type="domain" description="Tyr recombinase" evidence="4">
    <location>
        <begin position="233"/>
        <end position="418"/>
    </location>
</feature>
<dbReference type="Gene3D" id="1.10.443.10">
    <property type="entry name" value="Intergrase catalytic core"/>
    <property type="match status" value="1"/>
</dbReference>
<dbReference type="CDD" id="cd00796">
    <property type="entry name" value="INT_Rci_Hp1_C"/>
    <property type="match status" value="1"/>
</dbReference>
<organism evidence="5 6">
    <name type="scientific">Hungatella hathewayi</name>
    <dbReference type="NCBI Taxonomy" id="154046"/>
    <lineage>
        <taxon>Bacteria</taxon>
        <taxon>Bacillati</taxon>
        <taxon>Bacillota</taxon>
        <taxon>Clostridia</taxon>
        <taxon>Lachnospirales</taxon>
        <taxon>Lachnospiraceae</taxon>
        <taxon>Hungatella</taxon>
    </lineage>
</organism>
<protein>
    <submittedName>
        <fullName evidence="5">Site-specific integrase</fullName>
    </submittedName>
</protein>
<dbReference type="PANTHER" id="PTHR30349">
    <property type="entry name" value="PHAGE INTEGRASE-RELATED"/>
    <property type="match status" value="1"/>
</dbReference>
<dbReference type="Pfam" id="PF00589">
    <property type="entry name" value="Phage_integrase"/>
    <property type="match status" value="1"/>
</dbReference>
<evidence type="ECO:0000256" key="3">
    <source>
        <dbReference type="ARBA" id="ARBA00023172"/>
    </source>
</evidence>
<dbReference type="EMBL" id="QSSQ01000066">
    <property type="protein sequence ID" value="RGL92781.1"/>
    <property type="molecule type" value="Genomic_DNA"/>
</dbReference>
<accession>A0A3E4TNR3</accession>
<reference evidence="5 6" key="1">
    <citation type="submission" date="2018-08" db="EMBL/GenBank/DDBJ databases">
        <title>A genome reference for cultivated species of the human gut microbiota.</title>
        <authorList>
            <person name="Zou Y."/>
            <person name="Xue W."/>
            <person name="Luo G."/>
        </authorList>
    </citation>
    <scope>NUCLEOTIDE SEQUENCE [LARGE SCALE GENOMIC DNA]</scope>
    <source>
        <strain evidence="5 6">TF05-11AC</strain>
    </source>
</reference>
<evidence type="ECO:0000256" key="1">
    <source>
        <dbReference type="ARBA" id="ARBA00008857"/>
    </source>
</evidence>
<evidence type="ECO:0000313" key="5">
    <source>
        <dbReference type="EMBL" id="RGL92781.1"/>
    </source>
</evidence>
<dbReference type="PROSITE" id="PS51898">
    <property type="entry name" value="TYR_RECOMBINASE"/>
    <property type="match status" value="1"/>
</dbReference>
<comment type="similarity">
    <text evidence="1">Belongs to the 'phage' integrase family.</text>
</comment>
<keyword evidence="3" id="KW-0233">DNA recombination</keyword>
<dbReference type="Proteomes" id="UP000261257">
    <property type="component" value="Unassembled WGS sequence"/>
</dbReference>
<evidence type="ECO:0000256" key="2">
    <source>
        <dbReference type="ARBA" id="ARBA00023125"/>
    </source>
</evidence>
<dbReference type="GO" id="GO:0006310">
    <property type="term" value="P:DNA recombination"/>
    <property type="evidence" value="ECO:0007669"/>
    <property type="project" value="UniProtKB-KW"/>
</dbReference>
<dbReference type="AlphaFoldDB" id="A0A3E4TNR3"/>
<comment type="caution">
    <text evidence="5">The sequence shown here is derived from an EMBL/GenBank/DDBJ whole genome shotgun (WGS) entry which is preliminary data.</text>
</comment>
<proteinExistence type="inferred from homology"/>
<dbReference type="InterPro" id="IPR002104">
    <property type="entry name" value="Integrase_catalytic"/>
</dbReference>
<name>A0A3E4TNR3_9FIRM</name>
<evidence type="ECO:0000259" key="4">
    <source>
        <dbReference type="PROSITE" id="PS51898"/>
    </source>
</evidence>
<dbReference type="InterPro" id="IPR010998">
    <property type="entry name" value="Integrase_recombinase_N"/>
</dbReference>
<gene>
    <name evidence="5" type="ORF">DXC39_31815</name>
</gene>
<dbReference type="InterPro" id="IPR050090">
    <property type="entry name" value="Tyrosine_recombinase_XerCD"/>
</dbReference>
<sequence length="422" mass="49074">MKGGDDGLSKSISPYKQQNEELVRSFTVNPSTPPSSSENLAVQQLLKCLCPDGIITASACTKVMEFSEKESKVKEVCNLSKVKTRPDDGRIYLIVKRKPISSTSYVGLIEKLHEHFFGIQNITMEGFFEVWMKWREEETSVSKKTIKENRFLYNALLKDNPITKAPLKDLTVQDYIKYFRNITKSRELTRKRFNDLKSIMNGMLYLAVEQGILDRNCLRDINYRQFTYKSEDTDVFPYTEEERLLIIKHLDDDDFYSLAIKFDFYMILRIGELKGLKWSDINGEFIHIQRFVNNENEIVEDIKGHQKEGKRYMPLTPSAKAILEKIRQKNPDSEYIFIRDGQPLATVTFNRHLKKCCEELGIEYRSSHKIRFSTASIMYDNGAKVTELNQLLGHTTLQMTNHYLRNITPADETAEKMRTIFG</sequence>
<dbReference type="InterPro" id="IPR011010">
    <property type="entry name" value="DNA_brk_join_enz"/>
</dbReference>
<dbReference type="Gene3D" id="1.10.150.130">
    <property type="match status" value="1"/>
</dbReference>
<dbReference type="GO" id="GO:0003677">
    <property type="term" value="F:DNA binding"/>
    <property type="evidence" value="ECO:0007669"/>
    <property type="project" value="UniProtKB-KW"/>
</dbReference>
<dbReference type="SUPFAM" id="SSF56349">
    <property type="entry name" value="DNA breaking-rejoining enzymes"/>
    <property type="match status" value="1"/>
</dbReference>
<evidence type="ECO:0000313" key="6">
    <source>
        <dbReference type="Proteomes" id="UP000261257"/>
    </source>
</evidence>
<dbReference type="GO" id="GO:0015074">
    <property type="term" value="P:DNA integration"/>
    <property type="evidence" value="ECO:0007669"/>
    <property type="project" value="InterPro"/>
</dbReference>
<keyword evidence="2" id="KW-0238">DNA-binding</keyword>
<dbReference type="PANTHER" id="PTHR30349:SF64">
    <property type="entry name" value="PROPHAGE INTEGRASE INTD-RELATED"/>
    <property type="match status" value="1"/>
</dbReference>